<evidence type="ECO:0000313" key="1">
    <source>
        <dbReference type="EMBL" id="OGK17487.1"/>
    </source>
</evidence>
<name>A0A1F7GEY9_9BACT</name>
<accession>A0A1F7GEY9</accession>
<gene>
    <name evidence="1" type="ORF">A2774_05585</name>
</gene>
<reference evidence="1 2" key="1">
    <citation type="journal article" date="2016" name="Nat. Commun.">
        <title>Thousands of microbial genomes shed light on interconnected biogeochemical processes in an aquifer system.</title>
        <authorList>
            <person name="Anantharaman K."/>
            <person name="Brown C.T."/>
            <person name="Hug L.A."/>
            <person name="Sharon I."/>
            <person name="Castelle C.J."/>
            <person name="Probst A.J."/>
            <person name="Thomas B.C."/>
            <person name="Singh A."/>
            <person name="Wilkins M.J."/>
            <person name="Karaoz U."/>
            <person name="Brodie E.L."/>
            <person name="Williams K.H."/>
            <person name="Hubbard S.S."/>
            <person name="Banfield J.F."/>
        </authorList>
    </citation>
    <scope>NUCLEOTIDE SEQUENCE [LARGE SCALE GENOMIC DNA]</scope>
</reference>
<comment type="caution">
    <text evidence="1">The sequence shown here is derived from an EMBL/GenBank/DDBJ whole genome shotgun (WGS) entry which is preliminary data.</text>
</comment>
<protein>
    <submittedName>
        <fullName evidence="1">Uncharacterized protein</fullName>
    </submittedName>
</protein>
<dbReference type="AlphaFoldDB" id="A0A1F7GEY9"/>
<sequence>MKIRQLLFLILIFFSLGLLVADKFATDKVPDAVLIARFEKLSRNGNSSCSGNFSEGINSLSDNNRLQGSCCSPMNYHRYSEQIRGLQEFKKIPEIPQDPYDILVKQAKNLMSHYDDILSFEQEKAYDFAMQNSHEQGPCCCKCWRWYVYGGLGKILIRKYNFTGERLAKIWNLSDGCGGAGDHVNHS</sequence>
<evidence type="ECO:0000313" key="2">
    <source>
        <dbReference type="Proteomes" id="UP000177208"/>
    </source>
</evidence>
<proteinExistence type="predicted"/>
<dbReference type="Proteomes" id="UP000177208">
    <property type="component" value="Unassembled WGS sequence"/>
</dbReference>
<dbReference type="EMBL" id="MFZG01000006">
    <property type="protein sequence ID" value="OGK17487.1"/>
    <property type="molecule type" value="Genomic_DNA"/>
</dbReference>
<organism evidence="1 2">
    <name type="scientific">Candidatus Roizmanbacteria bacterium RIFCSPHIGHO2_01_FULL_39_12c</name>
    <dbReference type="NCBI Taxonomy" id="1802031"/>
    <lineage>
        <taxon>Bacteria</taxon>
        <taxon>Candidatus Roizmaniibacteriota</taxon>
    </lineage>
</organism>